<keyword evidence="5" id="KW-0732">Signal</keyword>
<sequence length="336" mass="38203">MHCGLVFFRSPNKLKNMDRLLQRLLLGFAAALYLVTLAAACNDAICASRVSKCQLIKCCECDMTDKKNCTCCNDCQICLSRLYAECCSCVGLCPPPDPNEVPYKSSSIEILKDPIPDLFNVLTMEEDVLKRWASYHYQVRSDAIHYTMDRLSEMEAGVGMRSPHSVEMTQKVDMVNCTVAFMSQCTSIRKCKASCKSMGAARYRWFHDYGCCQCVGNTCPGYGLNEPRCLRCPDTEVDSFEEDFDDDYIENADAVANKKNQFEESSSENRDKEHKKRHKDKSIKRNNDIPEMSKESSNIPVENEQTLKDTNDVSKEKEKLRYSSDTKQDTKSGERL</sequence>
<feature type="compositionally biased region" description="Polar residues" evidence="7">
    <location>
        <begin position="295"/>
        <end position="304"/>
    </location>
</feature>
<evidence type="ECO:0000259" key="8">
    <source>
        <dbReference type="Pfam" id="PF04668"/>
    </source>
</evidence>
<feature type="compositionally biased region" description="Basic and acidic residues" evidence="7">
    <location>
        <begin position="305"/>
        <end position="336"/>
    </location>
</feature>
<feature type="domain" description="Tsg C-terminal" evidence="8">
    <location>
        <begin position="104"/>
        <end position="233"/>
    </location>
</feature>
<dbReference type="InterPro" id="IPR006761">
    <property type="entry name" value="Tsg"/>
</dbReference>
<feature type="region of interest" description="Disordered" evidence="7">
    <location>
        <begin position="257"/>
        <end position="336"/>
    </location>
</feature>
<evidence type="ECO:0000259" key="9">
    <source>
        <dbReference type="Pfam" id="PF23782"/>
    </source>
</evidence>
<dbReference type="GO" id="GO:0005615">
    <property type="term" value="C:extracellular space"/>
    <property type="evidence" value="ECO:0007669"/>
    <property type="project" value="TreeGrafter"/>
</dbReference>
<reference evidence="10" key="1">
    <citation type="submission" date="2023-08" db="EMBL/GenBank/DDBJ databases">
        <authorList>
            <person name="Alioto T."/>
            <person name="Alioto T."/>
            <person name="Gomez Garrido J."/>
        </authorList>
    </citation>
    <scope>NUCLEOTIDE SEQUENCE</scope>
</reference>
<keyword evidence="4" id="KW-0964">Secreted</keyword>
<dbReference type="InterPro" id="IPR057635">
    <property type="entry name" value="Tsg_N"/>
</dbReference>
<keyword evidence="3" id="KW-0217">Developmental protein</keyword>
<evidence type="ECO:0000256" key="6">
    <source>
        <dbReference type="ARBA" id="ARBA00023180"/>
    </source>
</evidence>
<evidence type="ECO:0000313" key="10">
    <source>
        <dbReference type="EMBL" id="CAI9721512.1"/>
    </source>
</evidence>
<dbReference type="GO" id="GO:0030510">
    <property type="term" value="P:regulation of BMP signaling pathway"/>
    <property type="evidence" value="ECO:0007669"/>
    <property type="project" value="TreeGrafter"/>
</dbReference>
<evidence type="ECO:0000256" key="5">
    <source>
        <dbReference type="ARBA" id="ARBA00022729"/>
    </source>
</evidence>
<proteinExistence type="inferred from homology"/>
<evidence type="ECO:0000256" key="4">
    <source>
        <dbReference type="ARBA" id="ARBA00022525"/>
    </source>
</evidence>
<feature type="domain" description="Tsg N-terminal" evidence="9">
    <location>
        <begin position="40"/>
        <end position="96"/>
    </location>
</feature>
<dbReference type="PANTHER" id="PTHR12312:SF16">
    <property type="entry name" value="TWISTED GASTRULATION PROTEIN HOMOLOG 1-A-RELATED"/>
    <property type="match status" value="1"/>
</dbReference>
<evidence type="ECO:0000256" key="1">
    <source>
        <dbReference type="ARBA" id="ARBA00004613"/>
    </source>
</evidence>
<protein>
    <recommendedName>
        <fullName evidence="12">Protein twisted gastrulation</fullName>
    </recommendedName>
</protein>
<dbReference type="PANTHER" id="PTHR12312">
    <property type="entry name" value="TWISTED GASTRULATION PROTEIN HOMOLOG 1-A-RELATED"/>
    <property type="match status" value="1"/>
</dbReference>
<comment type="similarity">
    <text evidence="2">Belongs to the twisted gastrulation protein family.</text>
</comment>
<feature type="compositionally biased region" description="Basic and acidic residues" evidence="7">
    <location>
        <begin position="283"/>
        <end position="294"/>
    </location>
</feature>
<accession>A0AA36AUK2</accession>
<evidence type="ECO:0000256" key="7">
    <source>
        <dbReference type="SAM" id="MobiDB-lite"/>
    </source>
</evidence>
<dbReference type="Pfam" id="PF04668">
    <property type="entry name" value="Tsg"/>
    <property type="match status" value="1"/>
</dbReference>
<dbReference type="InterPro" id="IPR057726">
    <property type="entry name" value="Tsg_C"/>
</dbReference>
<evidence type="ECO:0008006" key="12">
    <source>
        <dbReference type="Google" id="ProtNLM"/>
    </source>
</evidence>
<keyword evidence="11" id="KW-1185">Reference proteome</keyword>
<keyword evidence="6" id="KW-0325">Glycoprotein</keyword>
<gene>
    <name evidence="10" type="ORF">OCTVUL_1B030923</name>
</gene>
<feature type="compositionally biased region" description="Basic residues" evidence="7">
    <location>
        <begin position="273"/>
        <end position="282"/>
    </location>
</feature>
<name>A0AA36AUK2_OCTVU</name>
<dbReference type="EMBL" id="OX597817">
    <property type="protein sequence ID" value="CAI9721512.1"/>
    <property type="molecule type" value="Genomic_DNA"/>
</dbReference>
<evidence type="ECO:0000313" key="11">
    <source>
        <dbReference type="Proteomes" id="UP001162480"/>
    </source>
</evidence>
<evidence type="ECO:0000256" key="2">
    <source>
        <dbReference type="ARBA" id="ARBA00010047"/>
    </source>
</evidence>
<organism evidence="10 11">
    <name type="scientific">Octopus vulgaris</name>
    <name type="common">Common octopus</name>
    <dbReference type="NCBI Taxonomy" id="6645"/>
    <lineage>
        <taxon>Eukaryota</taxon>
        <taxon>Metazoa</taxon>
        <taxon>Spiralia</taxon>
        <taxon>Lophotrochozoa</taxon>
        <taxon>Mollusca</taxon>
        <taxon>Cephalopoda</taxon>
        <taxon>Coleoidea</taxon>
        <taxon>Octopodiformes</taxon>
        <taxon>Octopoda</taxon>
        <taxon>Incirrata</taxon>
        <taxon>Octopodidae</taxon>
        <taxon>Octopus</taxon>
    </lineage>
</organism>
<evidence type="ECO:0000256" key="3">
    <source>
        <dbReference type="ARBA" id="ARBA00022473"/>
    </source>
</evidence>
<dbReference type="Proteomes" id="UP001162480">
    <property type="component" value="Chromosome 4"/>
</dbReference>
<comment type="subcellular location">
    <subcellularLocation>
        <location evidence="1">Secreted</location>
    </subcellularLocation>
</comment>
<dbReference type="Pfam" id="PF23782">
    <property type="entry name" value="Tsg_N"/>
    <property type="match status" value="1"/>
</dbReference>
<dbReference type="AlphaFoldDB" id="A0AA36AUK2"/>